<dbReference type="Gene3D" id="3.20.20.80">
    <property type="entry name" value="Glycosidases"/>
    <property type="match status" value="1"/>
</dbReference>
<dbReference type="Gene3D" id="2.10.10.20">
    <property type="entry name" value="Carbohydrate-binding module superfamily 5/12"/>
    <property type="match status" value="1"/>
</dbReference>
<dbReference type="PROSITE" id="PS51910">
    <property type="entry name" value="GH18_2"/>
    <property type="match status" value="1"/>
</dbReference>
<feature type="region of interest" description="Disordered" evidence="2">
    <location>
        <begin position="173"/>
        <end position="203"/>
    </location>
</feature>
<evidence type="ECO:0000256" key="1">
    <source>
        <dbReference type="ARBA" id="ARBA00022801"/>
    </source>
</evidence>
<feature type="chain" id="PRO_5045600882" description="GH18 domain-containing protein" evidence="3">
    <location>
        <begin position="24"/>
        <end position="586"/>
    </location>
</feature>
<proteinExistence type="predicted"/>
<keyword evidence="1" id="KW-0378">Hydrolase</keyword>
<protein>
    <recommendedName>
        <fullName evidence="4">GH18 domain-containing protein</fullName>
    </recommendedName>
</protein>
<dbReference type="Pfam" id="PF00704">
    <property type="entry name" value="Glyco_hydro_18"/>
    <property type="match status" value="1"/>
</dbReference>
<dbReference type="InterPro" id="IPR017853">
    <property type="entry name" value="GH"/>
</dbReference>
<dbReference type="SUPFAM" id="SSF51445">
    <property type="entry name" value="(Trans)glycosidases"/>
    <property type="match status" value="1"/>
</dbReference>
<dbReference type="EMBL" id="JAIRBT010000008">
    <property type="protein sequence ID" value="MBZ6066074.1"/>
    <property type="molecule type" value="Genomic_DNA"/>
</dbReference>
<dbReference type="CDD" id="cd12215">
    <property type="entry name" value="ChiC_BD"/>
    <property type="match status" value="1"/>
</dbReference>
<dbReference type="PANTHER" id="PTHR42976:SF1">
    <property type="entry name" value="GH18 DOMAIN-CONTAINING PROTEIN-RELATED"/>
    <property type="match status" value="1"/>
</dbReference>
<keyword evidence="6" id="KW-1185">Reference proteome</keyword>
<sequence>MISPITRLSTLAAAILMATPALALEAWNGQEGSDTFEVIFDSQVWQNAWWVGASHCPGEAQPNDPNNPWRVVRAATAAEMTQYGNPTTCDTSGGGGETLPDFDASQGYRQGDKVTLNGGDYLATADVPAYSFQPAQASPWAPYLPLPSWQSSTVYNKGDRVLLEGQGYEALFWTQGDDPSDPANQNPDGNNGRPWKPLGPMHNYTDEELAQAPQLDTSVLYPADTLVQFEQGHQVSRQQVRGVRPGDLNPWQGYVEWGNVKEQVGTPKHPWPAQVYAPYLDATLNSVPNMGELAQQQGVDHFTLAFVVAKDAQTCVPTWGTYYKMGDFPSLYSNIKGLRDQGGDVMVSIGGAANAPLAAACDNIDELARQYMDIVDNLNLQVLDFDIEGTWVADAVSITRRSQALVRAQAQWAAQGKQVAIWYTLPILPQGLTADGIKVLQSARDHGVKLTGINVMTMDYGDSACPPSQGEGANIQGQCGVDAINNLFRDVKAIFPEKEDAAIWAMLGTTPMIGVNDVQSEVFYRSDAALTLQHAQEQGIGMIGIWSIARDQPGTAGQVSPEHSGLTEAQSPRYGFSALFKAFTQR</sequence>
<evidence type="ECO:0000256" key="3">
    <source>
        <dbReference type="SAM" id="SignalP"/>
    </source>
</evidence>
<dbReference type="InterPro" id="IPR001223">
    <property type="entry name" value="Glyco_hydro18_cat"/>
</dbReference>
<dbReference type="SMART" id="SM00495">
    <property type="entry name" value="ChtBD3"/>
    <property type="match status" value="3"/>
</dbReference>
<dbReference type="Pfam" id="PF02839">
    <property type="entry name" value="CBM_5_12"/>
    <property type="match status" value="1"/>
</dbReference>
<reference evidence="5 6" key="1">
    <citation type="submission" date="2021-09" db="EMBL/GenBank/DDBJ databases">
        <title>Aeromonas schubertii isolated from Asian sea bass.</title>
        <authorList>
            <person name="Pinpimai K."/>
        </authorList>
    </citation>
    <scope>NUCLEOTIDE SEQUENCE [LARGE SCALE GENOMIC DNA]</scope>
    <source>
        <strain evidence="5 6">CHULA2021a</strain>
    </source>
</reference>
<dbReference type="InterPro" id="IPR036573">
    <property type="entry name" value="CBM_sf_5/12"/>
</dbReference>
<dbReference type="CDD" id="cd06543">
    <property type="entry name" value="GH18_PF-ChiA-like"/>
    <property type="match status" value="1"/>
</dbReference>
<keyword evidence="3" id="KW-0732">Signal</keyword>
<evidence type="ECO:0000313" key="6">
    <source>
        <dbReference type="Proteomes" id="UP000774958"/>
    </source>
</evidence>
<feature type="domain" description="GH18" evidence="4">
    <location>
        <begin position="262"/>
        <end position="566"/>
    </location>
</feature>
<name>A0ABS7VB12_9GAMM</name>
<accession>A0ABS7VB12</accession>
<dbReference type="SUPFAM" id="SSF51055">
    <property type="entry name" value="Carbohydrate binding domain"/>
    <property type="match status" value="1"/>
</dbReference>
<gene>
    <name evidence="5" type="ORF">LA374_07635</name>
</gene>
<dbReference type="InterPro" id="IPR003610">
    <property type="entry name" value="CBM5/12"/>
</dbReference>
<feature type="region of interest" description="Disordered" evidence="2">
    <location>
        <begin position="83"/>
        <end position="107"/>
    </location>
</feature>
<dbReference type="Proteomes" id="UP000774958">
    <property type="component" value="Unassembled WGS sequence"/>
</dbReference>
<feature type="signal peptide" evidence="3">
    <location>
        <begin position="1"/>
        <end position="23"/>
    </location>
</feature>
<evidence type="ECO:0000313" key="5">
    <source>
        <dbReference type="EMBL" id="MBZ6066074.1"/>
    </source>
</evidence>
<evidence type="ECO:0000256" key="2">
    <source>
        <dbReference type="SAM" id="MobiDB-lite"/>
    </source>
</evidence>
<comment type="caution">
    <text evidence="5">The sequence shown here is derived from an EMBL/GenBank/DDBJ whole genome shotgun (WGS) entry which is preliminary data.</text>
</comment>
<dbReference type="RefSeq" id="WP_224162568.1">
    <property type="nucleotide sequence ID" value="NZ_JAIRBT010000008.1"/>
</dbReference>
<evidence type="ECO:0000259" key="4">
    <source>
        <dbReference type="PROSITE" id="PS51910"/>
    </source>
</evidence>
<organism evidence="5 6">
    <name type="scientific">Aeromonas schubertii</name>
    <dbReference type="NCBI Taxonomy" id="652"/>
    <lineage>
        <taxon>Bacteria</taxon>
        <taxon>Pseudomonadati</taxon>
        <taxon>Pseudomonadota</taxon>
        <taxon>Gammaproteobacteria</taxon>
        <taxon>Aeromonadales</taxon>
        <taxon>Aeromonadaceae</taxon>
        <taxon>Aeromonas</taxon>
    </lineage>
</organism>
<dbReference type="PANTHER" id="PTHR42976">
    <property type="entry name" value="BIFUNCTIONAL CHITINASE/LYSOZYME-RELATED"/>
    <property type="match status" value="1"/>
</dbReference>
<dbReference type="InterPro" id="IPR052750">
    <property type="entry name" value="GH18_Chitinase"/>
</dbReference>